<proteinExistence type="predicted"/>
<accession>A0A9X2KBD7</accession>
<dbReference type="NCBIfam" id="TIGR00738">
    <property type="entry name" value="rrf2_super"/>
    <property type="match status" value="1"/>
</dbReference>
<dbReference type="PROSITE" id="PS01332">
    <property type="entry name" value="HTH_RRF2_1"/>
    <property type="match status" value="1"/>
</dbReference>
<dbReference type="InterPro" id="IPR030489">
    <property type="entry name" value="TR_Rrf2-type_CS"/>
</dbReference>
<evidence type="ECO:0000313" key="2">
    <source>
        <dbReference type="EMBL" id="MCP2370060.1"/>
    </source>
</evidence>
<dbReference type="GO" id="GO:0005829">
    <property type="term" value="C:cytosol"/>
    <property type="evidence" value="ECO:0007669"/>
    <property type="project" value="TreeGrafter"/>
</dbReference>
<dbReference type="InterPro" id="IPR000944">
    <property type="entry name" value="Tscrpt_reg_Rrf2"/>
</dbReference>
<keyword evidence="3" id="KW-1185">Reference proteome</keyword>
<protein>
    <submittedName>
        <fullName evidence="2">Rrf2 family protein</fullName>
    </submittedName>
</protein>
<sequence length="173" mass="18221">MNVPHAVDPAPDPRRALMRISARADYAVRAALMLAAAPQGELVSSESIATAEEIPASFLEGILTSLRRAGIAESRRGANGGFRLARSADAVSVADVVRAVDGPLVFVRDSRPSDLRYTGASTGLLDVWVALRASVRSVLEETTLASVVSGGLPPHVRELADDPSAWQSPEPRG</sequence>
<dbReference type="GO" id="GO:0003677">
    <property type="term" value="F:DNA binding"/>
    <property type="evidence" value="ECO:0007669"/>
    <property type="project" value="UniProtKB-KW"/>
</dbReference>
<reference evidence="2" key="1">
    <citation type="submission" date="2022-06" db="EMBL/GenBank/DDBJ databases">
        <title>Sequencing the genomes of 1000 actinobacteria strains.</title>
        <authorList>
            <person name="Klenk H.-P."/>
        </authorList>
    </citation>
    <scope>NUCLEOTIDE SEQUENCE</scope>
    <source>
        <strain evidence="2">DSM 22016</strain>
    </source>
</reference>
<dbReference type="EMBL" id="JAMZDY010000001">
    <property type="protein sequence ID" value="MCP2370060.1"/>
    <property type="molecule type" value="Genomic_DNA"/>
</dbReference>
<dbReference type="Pfam" id="PF02082">
    <property type="entry name" value="Rrf2"/>
    <property type="match status" value="1"/>
</dbReference>
<dbReference type="PANTHER" id="PTHR33221">
    <property type="entry name" value="WINGED HELIX-TURN-HELIX TRANSCRIPTIONAL REGULATOR, RRF2 FAMILY"/>
    <property type="match status" value="1"/>
</dbReference>
<dbReference type="PROSITE" id="PS51197">
    <property type="entry name" value="HTH_RRF2_2"/>
    <property type="match status" value="1"/>
</dbReference>
<dbReference type="InterPro" id="IPR036390">
    <property type="entry name" value="WH_DNA-bd_sf"/>
</dbReference>
<evidence type="ECO:0000313" key="3">
    <source>
        <dbReference type="Proteomes" id="UP001139722"/>
    </source>
</evidence>
<dbReference type="GO" id="GO:0003700">
    <property type="term" value="F:DNA-binding transcription factor activity"/>
    <property type="evidence" value="ECO:0007669"/>
    <property type="project" value="TreeGrafter"/>
</dbReference>
<comment type="caution">
    <text evidence="2">The sequence shown here is derived from an EMBL/GenBank/DDBJ whole genome shotgun (WGS) entry which is preliminary data.</text>
</comment>
<dbReference type="RefSeq" id="WP_308206746.1">
    <property type="nucleotide sequence ID" value="NZ_BAAANU010000006.1"/>
</dbReference>
<keyword evidence="1" id="KW-0238">DNA-binding</keyword>
<gene>
    <name evidence="2" type="ORF">BJ978_000736</name>
</gene>
<name>A0A9X2KBD7_9MICO</name>
<dbReference type="SUPFAM" id="SSF46785">
    <property type="entry name" value="Winged helix' DNA-binding domain"/>
    <property type="match status" value="1"/>
</dbReference>
<dbReference type="PANTHER" id="PTHR33221:SF5">
    <property type="entry name" value="HTH-TYPE TRANSCRIPTIONAL REGULATOR ISCR"/>
    <property type="match status" value="1"/>
</dbReference>
<dbReference type="Gene3D" id="1.10.10.10">
    <property type="entry name" value="Winged helix-like DNA-binding domain superfamily/Winged helix DNA-binding domain"/>
    <property type="match status" value="1"/>
</dbReference>
<dbReference type="Proteomes" id="UP001139722">
    <property type="component" value="Unassembled WGS sequence"/>
</dbReference>
<evidence type="ECO:0000256" key="1">
    <source>
        <dbReference type="ARBA" id="ARBA00023125"/>
    </source>
</evidence>
<organism evidence="2 3">
    <name type="scientific">Agromyces terreus</name>
    <dbReference type="NCBI Taxonomy" id="424795"/>
    <lineage>
        <taxon>Bacteria</taxon>
        <taxon>Bacillati</taxon>
        <taxon>Actinomycetota</taxon>
        <taxon>Actinomycetes</taxon>
        <taxon>Micrococcales</taxon>
        <taxon>Microbacteriaceae</taxon>
        <taxon>Agromyces</taxon>
    </lineage>
</organism>
<dbReference type="AlphaFoldDB" id="A0A9X2KBD7"/>
<dbReference type="InterPro" id="IPR036388">
    <property type="entry name" value="WH-like_DNA-bd_sf"/>
</dbReference>